<comment type="similarity">
    <text evidence="1">Belongs to the short-chain fatty acyl-CoA assimilation regulator (ScfR) family.</text>
</comment>
<evidence type="ECO:0000313" key="3">
    <source>
        <dbReference type="EMBL" id="SDB79904.1"/>
    </source>
</evidence>
<evidence type="ECO:0000313" key="4">
    <source>
        <dbReference type="Proteomes" id="UP000199086"/>
    </source>
</evidence>
<dbReference type="AlphaFoldDB" id="A0A1G6GD58"/>
<dbReference type="InterPro" id="IPR010359">
    <property type="entry name" value="IrrE_HExxH"/>
</dbReference>
<evidence type="ECO:0000256" key="1">
    <source>
        <dbReference type="ARBA" id="ARBA00007227"/>
    </source>
</evidence>
<dbReference type="RefSeq" id="WP_092605428.1">
    <property type="nucleotide sequence ID" value="NZ_FMYF01000001.1"/>
</dbReference>
<gene>
    <name evidence="3" type="ORF">GA0111570_101176</name>
</gene>
<dbReference type="STRING" id="1577474.GA0111570_101176"/>
<evidence type="ECO:0000259" key="2">
    <source>
        <dbReference type="PROSITE" id="PS50943"/>
    </source>
</evidence>
<dbReference type="GO" id="GO:0003677">
    <property type="term" value="F:DNA binding"/>
    <property type="evidence" value="ECO:0007669"/>
    <property type="project" value="InterPro"/>
</dbReference>
<name>A0A1G6GD58_9ACTN</name>
<dbReference type="Proteomes" id="UP000199086">
    <property type="component" value="Unassembled WGS sequence"/>
</dbReference>
<dbReference type="PANTHER" id="PTHR43236:SF1">
    <property type="entry name" value="BLL7220 PROTEIN"/>
    <property type="match status" value="1"/>
</dbReference>
<keyword evidence="4" id="KW-1185">Reference proteome</keyword>
<dbReference type="OrthoDB" id="9794834at2"/>
<dbReference type="Gene3D" id="1.10.260.40">
    <property type="entry name" value="lambda repressor-like DNA-binding domains"/>
    <property type="match status" value="1"/>
</dbReference>
<dbReference type="EMBL" id="FMYF01000001">
    <property type="protein sequence ID" value="SDB79904.1"/>
    <property type="molecule type" value="Genomic_DNA"/>
</dbReference>
<reference evidence="3 4" key="1">
    <citation type="submission" date="2016-06" db="EMBL/GenBank/DDBJ databases">
        <authorList>
            <person name="Olsen C.W."/>
            <person name="Carey S."/>
            <person name="Hinshaw L."/>
            <person name="Karasin A.I."/>
        </authorList>
    </citation>
    <scope>NUCLEOTIDE SEQUENCE [LARGE SCALE GENOMIC DNA]</scope>
    <source>
        <strain evidence="3 4">LZ-22</strain>
    </source>
</reference>
<dbReference type="InterPro" id="IPR052345">
    <property type="entry name" value="Rad_response_metalloprotease"/>
</dbReference>
<dbReference type="Gene3D" id="1.10.10.2910">
    <property type="match status" value="1"/>
</dbReference>
<dbReference type="SUPFAM" id="SSF47413">
    <property type="entry name" value="lambda repressor-like DNA-binding domains"/>
    <property type="match status" value="1"/>
</dbReference>
<dbReference type="PANTHER" id="PTHR43236">
    <property type="entry name" value="ANTITOXIN HIGA1"/>
    <property type="match status" value="1"/>
</dbReference>
<dbReference type="CDD" id="cd00093">
    <property type="entry name" value="HTH_XRE"/>
    <property type="match status" value="1"/>
</dbReference>
<sequence>MDGTDDAYEVEPDFAVPTGDYVDEWLEDHHMRPAELARRTGVSPKHISKVLGGAAVTADFAARLELVTGVPADRWLALESTYRAEVARLGLQERFAHRTDILDLFQPSVTYLRKRGAITVDRRKPGQLMLQLMAFFRVADPDALLQPRNHLVPAFHRSGAFQVNDASVYTWLQAAELQRQNQPPAPAYDRPALEKSLPRLRILSRELVDDPTAFIRVLAGVGVQVILQPEVPGCRAYGATYWRDGTPVIVLSARGKKDGIIWFTLFHELGHVLLHPNHEFVEQSDGEEAIDAREAAANSFAEETLIPRSCRSELPGLRSKKDVIEFAQEIGVSPGVVLQHLRHHQYPHWPPRNGADLFVTVTIAEDESA</sequence>
<dbReference type="InterPro" id="IPR001387">
    <property type="entry name" value="Cro/C1-type_HTH"/>
</dbReference>
<accession>A0A1G6GD58</accession>
<dbReference type="SMART" id="SM00530">
    <property type="entry name" value="HTH_XRE"/>
    <property type="match status" value="1"/>
</dbReference>
<organism evidence="3 4">
    <name type="scientific">Raineyella antarctica</name>
    <dbReference type="NCBI Taxonomy" id="1577474"/>
    <lineage>
        <taxon>Bacteria</taxon>
        <taxon>Bacillati</taxon>
        <taxon>Actinomycetota</taxon>
        <taxon>Actinomycetes</taxon>
        <taxon>Propionibacteriales</taxon>
        <taxon>Propionibacteriaceae</taxon>
        <taxon>Raineyella</taxon>
    </lineage>
</organism>
<dbReference type="PROSITE" id="PS50943">
    <property type="entry name" value="HTH_CROC1"/>
    <property type="match status" value="1"/>
</dbReference>
<protein>
    <submittedName>
        <fullName evidence="3">HTH-type transcriptional regulator / antitoxin HigA</fullName>
    </submittedName>
</protein>
<feature type="domain" description="HTH cro/C1-type" evidence="2">
    <location>
        <begin position="34"/>
        <end position="75"/>
    </location>
</feature>
<dbReference type="InterPro" id="IPR010982">
    <property type="entry name" value="Lambda_DNA-bd_dom_sf"/>
</dbReference>
<dbReference type="Pfam" id="PF06114">
    <property type="entry name" value="Peptidase_M78"/>
    <property type="match status" value="1"/>
</dbReference>
<proteinExistence type="inferred from homology"/>